<proteinExistence type="predicted"/>
<dbReference type="AlphaFoldDB" id="A0A6C0KI64"/>
<accession>A0A6C0KI64</accession>
<reference evidence="1" key="1">
    <citation type="journal article" date="2020" name="Nature">
        <title>Giant virus diversity and host interactions through global metagenomics.</title>
        <authorList>
            <person name="Schulz F."/>
            <person name="Roux S."/>
            <person name="Paez-Espino D."/>
            <person name="Jungbluth S."/>
            <person name="Walsh D.A."/>
            <person name="Denef V.J."/>
            <person name="McMahon K.D."/>
            <person name="Konstantinidis K.T."/>
            <person name="Eloe-Fadrosh E.A."/>
            <person name="Kyrpides N.C."/>
            <person name="Woyke T."/>
        </authorList>
    </citation>
    <scope>NUCLEOTIDE SEQUENCE</scope>
    <source>
        <strain evidence="1">GVMAG-S-3300010158-109</strain>
    </source>
</reference>
<name>A0A6C0KI64_9ZZZZ</name>
<organism evidence="1">
    <name type="scientific">viral metagenome</name>
    <dbReference type="NCBI Taxonomy" id="1070528"/>
    <lineage>
        <taxon>unclassified sequences</taxon>
        <taxon>metagenomes</taxon>
        <taxon>organismal metagenomes</taxon>
    </lineage>
</organism>
<sequence length="176" mass="20836">MNKNDSYEEIKKSGISIHPVIIWFERTDSALHAYILRDGVEEIAVTDFESVGLLGIEMTQTAKKQLSVCHLQLVETGEIQLECIRETLIESVNYEYRQFRQPLQYSDHYYTNPIPTYVRRFYIGRNDAIFDLEAVYDHTQLNECQISYVWRTSRYTSLYHLFNAVLMDYEILRLIC</sequence>
<protein>
    <submittedName>
        <fullName evidence="1">Uncharacterized protein</fullName>
    </submittedName>
</protein>
<evidence type="ECO:0000313" key="1">
    <source>
        <dbReference type="EMBL" id="QHU16028.1"/>
    </source>
</evidence>
<dbReference type="EMBL" id="MN740873">
    <property type="protein sequence ID" value="QHU16028.1"/>
    <property type="molecule type" value="Genomic_DNA"/>
</dbReference>